<keyword evidence="2" id="KW-1185">Reference proteome</keyword>
<evidence type="ECO:0000313" key="2">
    <source>
        <dbReference type="Proteomes" id="UP000001549"/>
    </source>
</evidence>
<dbReference type="EMBL" id="CP002801">
    <property type="protein sequence ID" value="AEH08829.1"/>
    <property type="molecule type" value="Genomic_DNA"/>
</dbReference>
<name>F8B2M2_9ACTN</name>
<dbReference type="STRING" id="656024.FsymDg_1349"/>
<dbReference type="HOGENOM" id="CLU_2600933_0_0_11"/>
<reference evidence="1 2" key="1">
    <citation type="submission" date="2011-05" db="EMBL/GenBank/DDBJ databases">
        <title>Complete sequence of chromosome of Frankia symbiont of Datisca glomerata.</title>
        <authorList>
            <consortium name="US DOE Joint Genome Institute"/>
            <person name="Lucas S."/>
            <person name="Han J."/>
            <person name="Lapidus A."/>
            <person name="Cheng J.-F."/>
            <person name="Goodwin L."/>
            <person name="Pitluck S."/>
            <person name="Peters L."/>
            <person name="Mikhailova N."/>
            <person name="Chertkov O."/>
            <person name="Teshima H."/>
            <person name="Han C."/>
            <person name="Tapia R."/>
            <person name="Land M."/>
            <person name="Hauser L."/>
            <person name="Kyrpides N."/>
            <person name="Ivanova N."/>
            <person name="Pagani I."/>
            <person name="Berry A."/>
            <person name="Pawlowski K."/>
            <person name="Persson T."/>
            <person name="Vanden Heuvel B."/>
            <person name="Benson D."/>
            <person name="Woyke T."/>
        </authorList>
    </citation>
    <scope>NUCLEOTIDE SEQUENCE [LARGE SCALE GENOMIC DNA]</scope>
    <source>
        <strain evidence="2">4085684</strain>
    </source>
</reference>
<evidence type="ECO:0000313" key="1">
    <source>
        <dbReference type="EMBL" id="AEH08829.1"/>
    </source>
</evidence>
<protein>
    <submittedName>
        <fullName evidence="1">Uncharacterized protein</fullName>
    </submittedName>
</protein>
<dbReference type="KEGG" id="fsy:FsymDg_1349"/>
<gene>
    <name evidence="1" type="ordered locus">FsymDg_1349</name>
</gene>
<dbReference type="AlphaFoldDB" id="F8B2M2"/>
<dbReference type="Proteomes" id="UP000001549">
    <property type="component" value="Chromosome"/>
</dbReference>
<dbReference type="RefSeq" id="WP_013872803.1">
    <property type="nucleotide sequence ID" value="NC_015656.1"/>
</dbReference>
<organism evidence="1 2">
    <name type="scientific">Candidatus Protofrankia datiscae</name>
    <dbReference type="NCBI Taxonomy" id="2716812"/>
    <lineage>
        <taxon>Bacteria</taxon>
        <taxon>Bacillati</taxon>
        <taxon>Actinomycetota</taxon>
        <taxon>Actinomycetes</taxon>
        <taxon>Frankiales</taxon>
        <taxon>Frankiaceae</taxon>
        <taxon>Protofrankia</taxon>
    </lineage>
</organism>
<accession>F8B2M2</accession>
<proteinExistence type="predicted"/>
<sequence>MLAVAAALATRTRPVPDEAAAVASRAVALPADRPTSSVAAKAWEIAVGLARWQDVTEVREYHDQVRVLSARLVLPGGSR</sequence>